<dbReference type="EMBL" id="CBXG010000002">
    <property type="protein sequence ID" value="CDM02606.1"/>
    <property type="molecule type" value="Genomic_DNA"/>
</dbReference>
<dbReference type="Proteomes" id="UP000019380">
    <property type="component" value="Unassembled WGS sequence"/>
</dbReference>
<dbReference type="AlphaFoldDB" id="W6NXY8"/>
<keyword evidence="1" id="KW-0812">Transmembrane</keyword>
<name>W6NXY8_9BACE</name>
<gene>
    <name evidence="2" type="ORF">BN890_1520</name>
</gene>
<proteinExistence type="predicted"/>
<keyword evidence="1" id="KW-1133">Transmembrane helix</keyword>
<sequence>MFKINIPMIEFNHWDIYFKSAYDFLFLFTFLWLSLKIGGI</sequence>
<feature type="transmembrane region" description="Helical" evidence="1">
    <location>
        <begin position="16"/>
        <end position="35"/>
    </location>
</feature>
<evidence type="ECO:0000256" key="1">
    <source>
        <dbReference type="SAM" id="Phobius"/>
    </source>
</evidence>
<accession>W6NXY8</accession>
<evidence type="ECO:0000313" key="3">
    <source>
        <dbReference type="Proteomes" id="UP000019380"/>
    </source>
</evidence>
<protein>
    <submittedName>
        <fullName evidence="2">Uncharacterized protein</fullName>
    </submittedName>
</protein>
<evidence type="ECO:0000313" key="2">
    <source>
        <dbReference type="EMBL" id="CDM02606.1"/>
    </source>
</evidence>
<organism evidence="2 3">
    <name type="scientific">Bacteroides xylanisolvens SD CC 1b</name>
    <dbReference type="NCBI Taxonomy" id="702447"/>
    <lineage>
        <taxon>Bacteria</taxon>
        <taxon>Pseudomonadati</taxon>
        <taxon>Bacteroidota</taxon>
        <taxon>Bacteroidia</taxon>
        <taxon>Bacteroidales</taxon>
        <taxon>Bacteroidaceae</taxon>
        <taxon>Bacteroides</taxon>
    </lineage>
</organism>
<keyword evidence="1" id="KW-0472">Membrane</keyword>
<reference evidence="2 3" key="1">
    <citation type="submission" date="2013-12" db="EMBL/GenBank/DDBJ databases">
        <title>Improved hybrid genome assemblies of Bacteroides xylanisolvens SD CC 1b and Bacteroides xylanisolvens SD CC 2a using Illumina and 454 Sequencing.</title>
        <authorList>
            <person name="Ramaraj T."/>
            <person name="Sundararajan A."/>
            <person name="Mudge J."/>
            <person name="Schilkey F.D."/>
            <person name="Delvecchio V."/>
            <person name="Donlon M."/>
            <person name="Ziemer C."/>
        </authorList>
    </citation>
    <scope>NUCLEOTIDE SEQUENCE [LARGE SCALE GENOMIC DNA]</scope>
</reference>
<comment type="caution">
    <text evidence="2">The sequence shown here is derived from an EMBL/GenBank/DDBJ whole genome shotgun (WGS) entry which is preliminary data.</text>
</comment>